<feature type="region of interest" description="Disordered" evidence="3">
    <location>
        <begin position="461"/>
        <end position="488"/>
    </location>
</feature>
<dbReference type="Proteomes" id="UP000694723">
    <property type="component" value="Unplaced"/>
</dbReference>
<feature type="coiled-coil region" evidence="2">
    <location>
        <begin position="68"/>
        <end position="99"/>
    </location>
</feature>
<feature type="compositionally biased region" description="Basic and acidic residues" evidence="3">
    <location>
        <begin position="336"/>
        <end position="354"/>
    </location>
</feature>
<evidence type="ECO:0000256" key="2">
    <source>
        <dbReference type="SAM" id="Coils"/>
    </source>
</evidence>
<dbReference type="Ensembl" id="ENSSSCT00060030592.1">
    <property type="protein sequence ID" value="ENSSSCP00060013138.1"/>
    <property type="gene ID" value="ENSSSCG00060022543.1"/>
</dbReference>
<protein>
    <recommendedName>
        <fullName evidence="4">CCDC144C-like coiled-coil domain-containing protein</fullName>
    </recommendedName>
</protein>
<proteinExistence type="predicted"/>
<dbReference type="PANTHER" id="PTHR24147:SF60">
    <property type="entry name" value="ANKYRIN REPEAT DOMAIN-CONTAINING PROTEIN 26-RELATED"/>
    <property type="match status" value="1"/>
</dbReference>
<evidence type="ECO:0000313" key="6">
    <source>
        <dbReference type="Proteomes" id="UP000694723"/>
    </source>
</evidence>
<dbReference type="Pfam" id="PF14915">
    <property type="entry name" value="CCDC144C"/>
    <property type="match status" value="1"/>
</dbReference>
<feature type="region of interest" description="Disordered" evidence="3">
    <location>
        <begin position="100"/>
        <end position="139"/>
    </location>
</feature>
<feature type="domain" description="CCDC144C-like coiled-coil" evidence="4">
    <location>
        <begin position="228"/>
        <end position="617"/>
    </location>
</feature>
<evidence type="ECO:0000259" key="4">
    <source>
        <dbReference type="Pfam" id="PF14915"/>
    </source>
</evidence>
<accession>A0A8D1URC4</accession>
<feature type="region of interest" description="Disordered" evidence="3">
    <location>
        <begin position="336"/>
        <end position="376"/>
    </location>
</feature>
<feature type="region of interest" description="Disordered" evidence="3">
    <location>
        <begin position="597"/>
        <end position="619"/>
    </location>
</feature>
<reference evidence="5" key="1">
    <citation type="submission" date="2025-08" db="UniProtKB">
        <authorList>
            <consortium name="Ensembl"/>
        </authorList>
    </citation>
    <scope>IDENTIFICATION</scope>
</reference>
<dbReference type="PANTHER" id="PTHR24147">
    <property type="entry name" value="ANKYRIN REPEAT DOMAIN 36-RELATED"/>
    <property type="match status" value="1"/>
</dbReference>
<name>A0A8D1URC4_PIG</name>
<dbReference type="AlphaFoldDB" id="A0A8D1URC4"/>
<sequence length="619" mass="71759">MNRMIQRKNHDVSAVKKTSNEITPVQDWSKKPWHASNVCAKESKSIRPKLETWNFQPNSNRTSKIYLKEELQQDVQRFKNEVEKEKKQHRSNMMAISENRRGADDDSGLMQQRERGKSNHQWFPTVENEDSDSGSSGMHMKEVWKNEREKWSSEEPVVPPIFEKADSPLTVDSLHVNDGRRLSERDQDDGRPIKKTPNEKNKVKEQINSVDDLEDLTQFPETASNDHSVSLLKNQEFAGRSKAPQLQEAESLEKAKKLLSENHMSQNEIAMLKQKIEVIKNHSQEMGKKCFRDIKIAKNKFAKLQERVKLEDILTKTILECSRPLNVLTAENTRLKSELDNERQNKERPERQVESSHSGLAAATHDQEQSQTSERDLELAFQRAEDKCFPFQDEINLDVSNLKDSKMHSQQLSTTEGKSNSLETELHHRRDALGEKSLVFEPVPVQRDLSQAQCQKKEIAHMPPSEQGKVKKYMGEQQESLKERSSQLESENLLLRQQLDDLQKEVDSKEKMVNNLQDQCLDSIKKLQAESEKPHLMLKERNKELPEECSHLKERRNQYENEKTEREVVVGQLQQELADSLTKQSLSEALLELMSPDHAKLEDETQDLKKKLRQITSRP</sequence>
<organism evidence="5 6">
    <name type="scientific">Sus scrofa</name>
    <name type="common">Pig</name>
    <dbReference type="NCBI Taxonomy" id="9823"/>
    <lineage>
        <taxon>Eukaryota</taxon>
        <taxon>Metazoa</taxon>
        <taxon>Chordata</taxon>
        <taxon>Craniata</taxon>
        <taxon>Vertebrata</taxon>
        <taxon>Euteleostomi</taxon>
        <taxon>Mammalia</taxon>
        <taxon>Eutheria</taxon>
        <taxon>Laurasiatheria</taxon>
        <taxon>Artiodactyla</taxon>
        <taxon>Suina</taxon>
        <taxon>Suidae</taxon>
        <taxon>Sus</taxon>
    </lineage>
</organism>
<feature type="compositionally biased region" description="Basic and acidic residues" evidence="3">
    <location>
        <begin position="175"/>
        <end position="204"/>
    </location>
</feature>
<feature type="compositionally biased region" description="Basic and acidic residues" evidence="3">
    <location>
        <begin position="597"/>
        <end position="609"/>
    </location>
</feature>
<evidence type="ECO:0000313" key="5">
    <source>
        <dbReference type="Ensembl" id="ENSSSCP00060013138.1"/>
    </source>
</evidence>
<evidence type="ECO:0000256" key="3">
    <source>
        <dbReference type="SAM" id="MobiDB-lite"/>
    </source>
</evidence>
<keyword evidence="1 2" id="KW-0175">Coiled coil</keyword>
<dbReference type="InterPro" id="IPR050657">
    <property type="entry name" value="Ankyrin_repeat_domain"/>
</dbReference>
<feature type="region of interest" description="Disordered" evidence="3">
    <location>
        <begin position="172"/>
        <end position="204"/>
    </location>
</feature>
<feature type="compositionally biased region" description="Basic and acidic residues" evidence="3">
    <location>
        <begin position="365"/>
        <end position="376"/>
    </location>
</feature>
<dbReference type="InterPro" id="IPR039497">
    <property type="entry name" value="CC144C-like_CC_dom"/>
</dbReference>
<evidence type="ECO:0000256" key="1">
    <source>
        <dbReference type="ARBA" id="ARBA00023054"/>
    </source>
</evidence>